<keyword evidence="8 13" id="KW-0560">Oxidoreductase</keyword>
<dbReference type="CDD" id="cd06849">
    <property type="entry name" value="lipoyl_domain"/>
    <property type="match status" value="1"/>
</dbReference>
<dbReference type="Pfam" id="PF07992">
    <property type="entry name" value="Pyr_redox_2"/>
    <property type="match status" value="1"/>
</dbReference>
<dbReference type="InterPro" id="IPR000089">
    <property type="entry name" value="Biotin_lipoyl"/>
</dbReference>
<evidence type="ECO:0000256" key="12">
    <source>
        <dbReference type="ARBA" id="ARBA00049187"/>
    </source>
</evidence>
<comment type="catalytic activity">
    <reaction evidence="12 13">
        <text>N(6)-[(R)-dihydrolipoyl]-L-lysyl-[protein] + NAD(+) = N(6)-[(R)-lipoyl]-L-lysyl-[protein] + NADH + H(+)</text>
        <dbReference type="Rhea" id="RHEA:15045"/>
        <dbReference type="Rhea" id="RHEA-COMP:10474"/>
        <dbReference type="Rhea" id="RHEA-COMP:10475"/>
        <dbReference type="ChEBI" id="CHEBI:15378"/>
        <dbReference type="ChEBI" id="CHEBI:57540"/>
        <dbReference type="ChEBI" id="CHEBI:57945"/>
        <dbReference type="ChEBI" id="CHEBI:83099"/>
        <dbReference type="ChEBI" id="CHEBI:83100"/>
        <dbReference type="EC" id="1.8.1.4"/>
    </reaction>
</comment>
<accession>A0ABU0JQR2</accession>
<gene>
    <name evidence="15" type="ORF">QOZ93_000508</name>
</gene>
<evidence type="ECO:0000256" key="9">
    <source>
        <dbReference type="ARBA" id="ARBA00023027"/>
    </source>
</evidence>
<evidence type="ECO:0000256" key="4">
    <source>
        <dbReference type="ARBA" id="ARBA00016961"/>
    </source>
</evidence>
<dbReference type="EMBL" id="JAUSWN010000003">
    <property type="protein sequence ID" value="MDQ0478780.1"/>
    <property type="molecule type" value="Genomic_DNA"/>
</dbReference>
<keyword evidence="7 13" id="KW-0274">FAD</keyword>
<evidence type="ECO:0000256" key="11">
    <source>
        <dbReference type="ARBA" id="ARBA00023284"/>
    </source>
</evidence>
<dbReference type="Gene3D" id="3.50.50.60">
    <property type="entry name" value="FAD/NAD(P)-binding domain"/>
    <property type="match status" value="2"/>
</dbReference>
<dbReference type="InterPro" id="IPR004099">
    <property type="entry name" value="Pyr_nucl-diS_OxRdtase_dimer"/>
</dbReference>
<evidence type="ECO:0000313" key="15">
    <source>
        <dbReference type="EMBL" id="MDQ0478780.1"/>
    </source>
</evidence>
<evidence type="ECO:0000256" key="13">
    <source>
        <dbReference type="RuleBase" id="RU003692"/>
    </source>
</evidence>
<evidence type="ECO:0000259" key="14">
    <source>
        <dbReference type="PROSITE" id="PS50968"/>
    </source>
</evidence>
<dbReference type="PIRSF" id="PIRSF000350">
    <property type="entry name" value="Mercury_reductase_MerA"/>
    <property type="match status" value="1"/>
</dbReference>
<dbReference type="InterPro" id="IPR036188">
    <property type="entry name" value="FAD/NAD-bd_sf"/>
</dbReference>
<evidence type="ECO:0000256" key="10">
    <source>
        <dbReference type="ARBA" id="ARBA00023157"/>
    </source>
</evidence>
<evidence type="ECO:0000256" key="2">
    <source>
        <dbReference type="ARBA" id="ARBA00007532"/>
    </source>
</evidence>
<dbReference type="InterPro" id="IPR050151">
    <property type="entry name" value="Class-I_Pyr_Nuc-Dis_Oxidored"/>
</dbReference>
<sequence>MEIKLESLLGNKKSAKIGKVNVKVGDVINTNDVLMQIESQKGNSPFKAKASYKIEEIKVEEGQEVLVGQVLFIVSGEQKNNKNNSQKPVMDYFGSLLKGKKETVNCDMIIIGAGPGGYVASIYAAKNGLNTVLIERENLGGTCLNIGCIPTKTFIKSSEIFHNTLNAEEFGILCDTPEVDMKKVVKRKEGIVNNLVSGIDYLLKKNDVRLIKGEASFKDEKTIVVKKGKDEYTINAKNIIIATGAKMINRNIKGYNLPFVLNSTTALSYTKKPKSITVLGGGVIGMEFAFIYSNFGIKVNLVSHGKRLLKTMDSDISEEITAIAKEKGINVFTSSSVKRVEKTENGEALVVFEKDGEEKYLVSEKVLIAPGREPNIDGLNLDKTKVELNEDGSGIKVDDYLKTNVEGIYAIGDVTNKYQLAHVASHQGIVAVDNILNKNRKMDYNFVPDIVFTTPEIACVGMGEDAAKEKGLNIKVSKFPFSANGKALTMGEEKGFIKLIKDVDQDKIIGASLIGPDASTLIASLTLIIKNNIQEKDVIETIFAHPTTGEVIHEAALGLGIGAIHYHE</sequence>
<organism evidence="15 16">
    <name type="scientific">Hathewaya limosa</name>
    <name type="common">Clostridium limosum</name>
    <dbReference type="NCBI Taxonomy" id="1536"/>
    <lineage>
        <taxon>Bacteria</taxon>
        <taxon>Bacillati</taxon>
        <taxon>Bacillota</taxon>
        <taxon>Clostridia</taxon>
        <taxon>Eubacteriales</taxon>
        <taxon>Clostridiaceae</taxon>
        <taxon>Hathewaya</taxon>
    </lineage>
</organism>
<dbReference type="PRINTS" id="PR00368">
    <property type="entry name" value="FADPNR"/>
</dbReference>
<dbReference type="GO" id="GO:0004148">
    <property type="term" value="F:dihydrolipoyl dehydrogenase (NADH) activity"/>
    <property type="evidence" value="ECO:0007669"/>
    <property type="project" value="UniProtKB-EC"/>
</dbReference>
<dbReference type="SUPFAM" id="SSF51230">
    <property type="entry name" value="Single hybrid motif"/>
    <property type="match status" value="1"/>
</dbReference>
<keyword evidence="10" id="KW-1015">Disulfide bond</keyword>
<dbReference type="InterPro" id="IPR001100">
    <property type="entry name" value="Pyr_nuc-diS_OxRdtase"/>
</dbReference>
<dbReference type="InterPro" id="IPR023753">
    <property type="entry name" value="FAD/NAD-binding_dom"/>
</dbReference>
<dbReference type="InterPro" id="IPR016156">
    <property type="entry name" value="FAD/NAD-linked_Rdtase_dimer_sf"/>
</dbReference>
<comment type="subcellular location">
    <subcellularLocation>
        <location evidence="1">Cytoplasm</location>
    </subcellularLocation>
</comment>
<keyword evidence="6 13" id="KW-0285">Flavoprotein</keyword>
<comment type="caution">
    <text evidence="15">The sequence shown here is derived from an EMBL/GenBank/DDBJ whole genome shotgun (WGS) entry which is preliminary data.</text>
</comment>
<dbReference type="Gene3D" id="3.30.390.30">
    <property type="match status" value="1"/>
</dbReference>
<dbReference type="InterPro" id="IPR012999">
    <property type="entry name" value="Pyr_OxRdtase_I_AS"/>
</dbReference>
<evidence type="ECO:0000256" key="3">
    <source>
        <dbReference type="ARBA" id="ARBA00012608"/>
    </source>
</evidence>
<dbReference type="PROSITE" id="PS50968">
    <property type="entry name" value="BIOTINYL_LIPOYL"/>
    <property type="match status" value="1"/>
</dbReference>
<feature type="domain" description="Lipoyl-binding" evidence="14">
    <location>
        <begin position="1"/>
        <end position="75"/>
    </location>
</feature>
<dbReference type="Pfam" id="PF02852">
    <property type="entry name" value="Pyr_redox_dim"/>
    <property type="match status" value="1"/>
</dbReference>
<evidence type="ECO:0000313" key="16">
    <source>
        <dbReference type="Proteomes" id="UP001224418"/>
    </source>
</evidence>
<evidence type="ECO:0000256" key="7">
    <source>
        <dbReference type="ARBA" id="ARBA00022827"/>
    </source>
</evidence>
<dbReference type="PROSITE" id="PS00076">
    <property type="entry name" value="PYRIDINE_REDOX_1"/>
    <property type="match status" value="1"/>
</dbReference>
<dbReference type="EC" id="1.8.1.4" evidence="3 13"/>
<proteinExistence type="inferred from homology"/>
<dbReference type="SUPFAM" id="SSF51905">
    <property type="entry name" value="FAD/NAD(P)-binding domain"/>
    <property type="match status" value="1"/>
</dbReference>
<dbReference type="PRINTS" id="PR00411">
    <property type="entry name" value="PNDRDTASEI"/>
</dbReference>
<dbReference type="PANTHER" id="PTHR22912:SF217">
    <property type="entry name" value="DIHYDROLIPOYL DEHYDROGENASE"/>
    <property type="match status" value="1"/>
</dbReference>
<evidence type="ECO:0000256" key="1">
    <source>
        <dbReference type="ARBA" id="ARBA00004496"/>
    </source>
</evidence>
<comment type="miscellaneous">
    <text evidence="13">The active site is a redox-active disulfide bond.</text>
</comment>
<evidence type="ECO:0000256" key="8">
    <source>
        <dbReference type="ARBA" id="ARBA00023002"/>
    </source>
</evidence>
<evidence type="ECO:0000256" key="5">
    <source>
        <dbReference type="ARBA" id="ARBA00022490"/>
    </source>
</evidence>
<keyword evidence="9 13" id="KW-0520">NAD</keyword>
<dbReference type="SUPFAM" id="SSF55424">
    <property type="entry name" value="FAD/NAD-linked reductases, dimerisation (C-terminal) domain"/>
    <property type="match status" value="1"/>
</dbReference>
<dbReference type="NCBIfam" id="TIGR01350">
    <property type="entry name" value="lipoamide_DH"/>
    <property type="match status" value="1"/>
</dbReference>
<reference evidence="15 16" key="1">
    <citation type="submission" date="2023-07" db="EMBL/GenBank/DDBJ databases">
        <title>Genomic Encyclopedia of Type Strains, Phase IV (KMG-IV): sequencing the most valuable type-strain genomes for metagenomic binning, comparative biology and taxonomic classification.</title>
        <authorList>
            <person name="Goeker M."/>
        </authorList>
    </citation>
    <scope>NUCLEOTIDE SEQUENCE [LARGE SCALE GENOMIC DNA]</scope>
    <source>
        <strain evidence="15 16">DSM 1400</strain>
    </source>
</reference>
<keyword evidence="11 13" id="KW-0676">Redox-active center</keyword>
<dbReference type="InterPro" id="IPR006258">
    <property type="entry name" value="Lipoamide_DH"/>
</dbReference>
<dbReference type="InterPro" id="IPR011053">
    <property type="entry name" value="Single_hybrid_motif"/>
</dbReference>
<comment type="similarity">
    <text evidence="2 13">Belongs to the class-I pyridine nucleotide-disulfide oxidoreductase family.</text>
</comment>
<evidence type="ECO:0000256" key="6">
    <source>
        <dbReference type="ARBA" id="ARBA00022630"/>
    </source>
</evidence>
<dbReference type="PANTHER" id="PTHR22912">
    <property type="entry name" value="DISULFIDE OXIDOREDUCTASE"/>
    <property type="match status" value="1"/>
</dbReference>
<dbReference type="Proteomes" id="UP001224418">
    <property type="component" value="Unassembled WGS sequence"/>
</dbReference>
<dbReference type="Pfam" id="PF00364">
    <property type="entry name" value="Biotin_lipoyl"/>
    <property type="match status" value="1"/>
</dbReference>
<keyword evidence="16" id="KW-1185">Reference proteome</keyword>
<comment type="cofactor">
    <cofactor evidence="13">
        <name>FAD</name>
        <dbReference type="ChEBI" id="CHEBI:57692"/>
    </cofactor>
    <text evidence="13">Binds 1 FAD per subunit.</text>
</comment>
<protein>
    <recommendedName>
        <fullName evidence="4 13">Dihydrolipoyl dehydrogenase</fullName>
        <ecNumber evidence="3 13">1.8.1.4</ecNumber>
    </recommendedName>
</protein>
<name>A0ABU0JQR2_HATLI</name>
<keyword evidence="5" id="KW-0963">Cytoplasm</keyword>
<dbReference type="Gene3D" id="2.40.50.100">
    <property type="match status" value="1"/>
</dbReference>
<dbReference type="RefSeq" id="WP_307354984.1">
    <property type="nucleotide sequence ID" value="NZ_BAAACJ010000025.1"/>
</dbReference>